<accession>D8RTA6</accession>
<feature type="transmembrane region" description="Helical" evidence="1">
    <location>
        <begin position="127"/>
        <end position="146"/>
    </location>
</feature>
<dbReference type="AlphaFoldDB" id="D8RTA6"/>
<feature type="transmembrane region" description="Helical" evidence="1">
    <location>
        <begin position="554"/>
        <end position="571"/>
    </location>
</feature>
<evidence type="ECO:0000256" key="1">
    <source>
        <dbReference type="SAM" id="Phobius"/>
    </source>
</evidence>
<dbReference type="InParanoid" id="D8RTA6"/>
<reference evidence="2 3" key="1">
    <citation type="journal article" date="2011" name="Science">
        <title>The Selaginella genome identifies genetic changes associated with the evolution of vascular plants.</title>
        <authorList>
            <person name="Banks J.A."/>
            <person name="Nishiyama T."/>
            <person name="Hasebe M."/>
            <person name="Bowman J.L."/>
            <person name="Gribskov M."/>
            <person name="dePamphilis C."/>
            <person name="Albert V.A."/>
            <person name="Aono N."/>
            <person name="Aoyama T."/>
            <person name="Ambrose B.A."/>
            <person name="Ashton N.W."/>
            <person name="Axtell M.J."/>
            <person name="Barker E."/>
            <person name="Barker M.S."/>
            <person name="Bennetzen J.L."/>
            <person name="Bonawitz N.D."/>
            <person name="Chapple C."/>
            <person name="Cheng C."/>
            <person name="Correa L.G."/>
            <person name="Dacre M."/>
            <person name="DeBarry J."/>
            <person name="Dreyer I."/>
            <person name="Elias M."/>
            <person name="Engstrom E.M."/>
            <person name="Estelle M."/>
            <person name="Feng L."/>
            <person name="Finet C."/>
            <person name="Floyd S.K."/>
            <person name="Frommer W.B."/>
            <person name="Fujita T."/>
            <person name="Gramzow L."/>
            <person name="Gutensohn M."/>
            <person name="Harholt J."/>
            <person name="Hattori M."/>
            <person name="Heyl A."/>
            <person name="Hirai T."/>
            <person name="Hiwatashi Y."/>
            <person name="Ishikawa M."/>
            <person name="Iwata M."/>
            <person name="Karol K.G."/>
            <person name="Koehler B."/>
            <person name="Kolukisaoglu U."/>
            <person name="Kubo M."/>
            <person name="Kurata T."/>
            <person name="Lalonde S."/>
            <person name="Li K."/>
            <person name="Li Y."/>
            <person name="Litt A."/>
            <person name="Lyons E."/>
            <person name="Manning G."/>
            <person name="Maruyama T."/>
            <person name="Michael T.P."/>
            <person name="Mikami K."/>
            <person name="Miyazaki S."/>
            <person name="Morinaga S."/>
            <person name="Murata T."/>
            <person name="Mueller-Roeber B."/>
            <person name="Nelson D.R."/>
            <person name="Obara M."/>
            <person name="Oguri Y."/>
            <person name="Olmstead R.G."/>
            <person name="Onodera N."/>
            <person name="Petersen B.L."/>
            <person name="Pils B."/>
            <person name="Prigge M."/>
            <person name="Rensing S.A."/>
            <person name="Riano-Pachon D.M."/>
            <person name="Roberts A.W."/>
            <person name="Sato Y."/>
            <person name="Scheller H.V."/>
            <person name="Schulz B."/>
            <person name="Schulz C."/>
            <person name="Shakirov E.V."/>
            <person name="Shibagaki N."/>
            <person name="Shinohara N."/>
            <person name="Shippen D.E."/>
            <person name="Soerensen I."/>
            <person name="Sotooka R."/>
            <person name="Sugimoto N."/>
            <person name="Sugita M."/>
            <person name="Sumikawa N."/>
            <person name="Tanurdzic M."/>
            <person name="Theissen G."/>
            <person name="Ulvskov P."/>
            <person name="Wakazuki S."/>
            <person name="Weng J.K."/>
            <person name="Willats W.W."/>
            <person name="Wipf D."/>
            <person name="Wolf P.G."/>
            <person name="Yang L."/>
            <person name="Zimmer A.D."/>
            <person name="Zhu Q."/>
            <person name="Mitros T."/>
            <person name="Hellsten U."/>
            <person name="Loque D."/>
            <person name="Otillar R."/>
            <person name="Salamov A."/>
            <person name="Schmutz J."/>
            <person name="Shapiro H."/>
            <person name="Lindquist E."/>
            <person name="Lucas S."/>
            <person name="Rokhsar D."/>
            <person name="Grigoriev I.V."/>
        </authorList>
    </citation>
    <scope>NUCLEOTIDE SEQUENCE [LARGE SCALE GENOMIC DNA]</scope>
</reference>
<keyword evidence="1" id="KW-1133">Transmembrane helix</keyword>
<keyword evidence="3" id="KW-1185">Reference proteome</keyword>
<dbReference type="KEGG" id="smo:SELMODRAFT_414596"/>
<dbReference type="EMBL" id="GL377589">
    <property type="protein sequence ID" value="EFJ24648.1"/>
    <property type="molecule type" value="Genomic_DNA"/>
</dbReference>
<feature type="transmembrane region" description="Helical" evidence="1">
    <location>
        <begin position="461"/>
        <end position="481"/>
    </location>
</feature>
<feature type="transmembrane region" description="Helical" evidence="1">
    <location>
        <begin position="32"/>
        <end position="51"/>
    </location>
</feature>
<proteinExistence type="predicted"/>
<feature type="transmembrane region" description="Helical" evidence="1">
    <location>
        <begin position="431"/>
        <end position="455"/>
    </location>
</feature>
<keyword evidence="1" id="KW-0472">Membrane</keyword>
<feature type="transmembrane region" description="Helical" evidence="1">
    <location>
        <begin position="529"/>
        <end position="548"/>
    </location>
</feature>
<gene>
    <name evidence="2" type="ORF">SELMODRAFT_414596</name>
</gene>
<evidence type="ECO:0000313" key="2">
    <source>
        <dbReference type="EMBL" id="EFJ24648.1"/>
    </source>
</evidence>
<name>D8RTA6_SELML</name>
<sequence length="581" mass="66357">MESRGFLDPPKHSLRDIERSWENHGWAFQRQGFFFGLSYVVTVFHLIWIFWGHAFHNLVSVINKTSHPATYAFVGFVLLGEIIVSGLIRTVVRSKRCFSKYTLLIGAIGSVWITVCSNEVVLCVLEVIISFCYVSNVFMGICHWFEEDFWFHGKRDDPATTVLVFLCLQAGIFWPILAARHLSTWKCLLEWNACFTFAYLAFIVPHMMDSPVDYLWCLRGFSSDQSSALDVVKDFADATENILPEDRPVLKEQGVSKAKVLCDFMEEGLLRGISRANRNGQYSLEEIEQGWAKHEWLFQRQSIFYSLSCVVSFFHLAYVFWGSKHTFHHSLAFKLVSITGGDQDAPLQPFLGFSIVLEILLMGLLAHVVHSKKWIISCTFFIGAVCEIWLTISPNAFPLEIVKFFCYVSNVQMGIFHVFDEDRWCHGKHSLSNAAWTIVCIQFAVLLPVIAIPLLPTWRHVYLFNACLAFVYVVNISPLMLDSPRSYLKHFDPQQRVAKKILKDFADATGNSLPADLTSLEQEEDMKQGASIALFLEVVLLVILFVYGAIEEPIVLFFIFIVLMFCLIINGDGCDHHPYIQ</sequence>
<feature type="transmembrane region" description="Helical" evidence="1">
    <location>
        <begin position="158"/>
        <end position="177"/>
    </location>
</feature>
<feature type="transmembrane region" description="Helical" evidence="1">
    <location>
        <begin position="350"/>
        <end position="369"/>
    </location>
</feature>
<evidence type="ECO:0000313" key="3">
    <source>
        <dbReference type="Proteomes" id="UP000001514"/>
    </source>
</evidence>
<organism evidence="3">
    <name type="scientific">Selaginella moellendorffii</name>
    <name type="common">Spikemoss</name>
    <dbReference type="NCBI Taxonomy" id="88036"/>
    <lineage>
        <taxon>Eukaryota</taxon>
        <taxon>Viridiplantae</taxon>
        <taxon>Streptophyta</taxon>
        <taxon>Embryophyta</taxon>
        <taxon>Tracheophyta</taxon>
        <taxon>Lycopodiopsida</taxon>
        <taxon>Selaginellales</taxon>
        <taxon>Selaginellaceae</taxon>
        <taxon>Selaginella</taxon>
    </lineage>
</organism>
<feature type="transmembrane region" description="Helical" evidence="1">
    <location>
        <begin position="303"/>
        <end position="321"/>
    </location>
</feature>
<dbReference type="HOGENOM" id="CLU_033678_0_0_1"/>
<protein>
    <submittedName>
        <fullName evidence="2">Uncharacterized protein</fullName>
    </submittedName>
</protein>
<keyword evidence="1" id="KW-0812">Transmembrane</keyword>
<feature type="transmembrane region" description="Helical" evidence="1">
    <location>
        <begin position="374"/>
        <end position="392"/>
    </location>
</feature>
<dbReference type="Gramene" id="EFJ24648">
    <property type="protein sequence ID" value="EFJ24648"/>
    <property type="gene ID" value="SELMODRAFT_414596"/>
</dbReference>
<feature type="transmembrane region" description="Helical" evidence="1">
    <location>
        <begin position="71"/>
        <end position="92"/>
    </location>
</feature>
<dbReference type="Proteomes" id="UP000001514">
    <property type="component" value="Unassembled WGS sequence"/>
</dbReference>